<sequence>MAPTSEAEVIHFPHEEALEVWLEEHHTEPSGVWMKIAKKGSGIPSLDSGQALDVALCYGWIPGQRKSFDHEFFLQKLTPRRPRSVWSMVNIRKVEALIEAGRMRAPGLAEIRAAQADGRWEAAYESQANTEVPADLEATLKQHPLAAERFALLGRTARYGLMLPLLKAVGEEQREAQLKKIVHHLETTEVPS</sequence>
<reference evidence="1" key="2">
    <citation type="submission" date="2020-09" db="EMBL/GenBank/DDBJ databases">
        <authorList>
            <person name="Sun Q."/>
            <person name="Ohkuma M."/>
        </authorList>
    </citation>
    <scope>NUCLEOTIDE SEQUENCE</scope>
    <source>
        <strain evidence="1">JCM 4637</strain>
    </source>
</reference>
<dbReference type="EMBL" id="BMVC01000016">
    <property type="protein sequence ID" value="GHD10896.1"/>
    <property type="molecule type" value="Genomic_DNA"/>
</dbReference>
<evidence type="ECO:0000313" key="2">
    <source>
        <dbReference type="Proteomes" id="UP000638353"/>
    </source>
</evidence>
<proteinExistence type="predicted"/>
<dbReference type="Proteomes" id="UP000638353">
    <property type="component" value="Unassembled WGS sequence"/>
</dbReference>
<comment type="caution">
    <text evidence="1">The sequence shown here is derived from an EMBL/GenBank/DDBJ whole genome shotgun (WGS) entry which is preliminary data.</text>
</comment>
<gene>
    <name evidence="1" type="ORF">GCM10010334_66640</name>
</gene>
<organism evidence="1 2">
    <name type="scientific">Streptomyces finlayi</name>
    <dbReference type="NCBI Taxonomy" id="67296"/>
    <lineage>
        <taxon>Bacteria</taxon>
        <taxon>Bacillati</taxon>
        <taxon>Actinomycetota</taxon>
        <taxon>Actinomycetes</taxon>
        <taxon>Kitasatosporales</taxon>
        <taxon>Streptomycetaceae</taxon>
        <taxon>Streptomyces</taxon>
    </lineage>
</organism>
<reference evidence="1" key="1">
    <citation type="journal article" date="2014" name="Int. J. Syst. Evol. Microbiol.">
        <title>Complete genome sequence of Corynebacterium casei LMG S-19264T (=DSM 44701T), isolated from a smear-ripened cheese.</title>
        <authorList>
            <consortium name="US DOE Joint Genome Institute (JGI-PGF)"/>
            <person name="Walter F."/>
            <person name="Albersmeier A."/>
            <person name="Kalinowski J."/>
            <person name="Ruckert C."/>
        </authorList>
    </citation>
    <scope>NUCLEOTIDE SEQUENCE</scope>
    <source>
        <strain evidence="1">JCM 4637</strain>
    </source>
</reference>
<protein>
    <recommendedName>
        <fullName evidence="3">OmdA domain containing protein</fullName>
    </recommendedName>
</protein>
<dbReference type="Pfam" id="PF13376">
    <property type="entry name" value="OmdA"/>
    <property type="match status" value="1"/>
</dbReference>
<dbReference type="RefSeq" id="WP_189826646.1">
    <property type="nucleotide sequence ID" value="NZ_BMVC01000016.1"/>
</dbReference>
<name>A0A919CDC4_9ACTN</name>
<dbReference type="AlphaFoldDB" id="A0A919CDC4"/>
<accession>A0A919CDC4</accession>
<evidence type="ECO:0008006" key="3">
    <source>
        <dbReference type="Google" id="ProtNLM"/>
    </source>
</evidence>
<evidence type="ECO:0000313" key="1">
    <source>
        <dbReference type="EMBL" id="GHD10896.1"/>
    </source>
</evidence>